<reference evidence="5 6" key="1">
    <citation type="submission" date="2013-03" db="EMBL/GenBank/DDBJ databases">
        <title>The Genome Sequence of Exophiala aquamarina CBS 119918.</title>
        <authorList>
            <consortium name="The Broad Institute Genomics Platform"/>
            <person name="Cuomo C."/>
            <person name="de Hoog S."/>
            <person name="Gorbushina A."/>
            <person name="Walker B."/>
            <person name="Young S.K."/>
            <person name="Zeng Q."/>
            <person name="Gargeya S."/>
            <person name="Fitzgerald M."/>
            <person name="Haas B."/>
            <person name="Abouelleil A."/>
            <person name="Allen A.W."/>
            <person name="Alvarado L."/>
            <person name="Arachchi H.M."/>
            <person name="Berlin A.M."/>
            <person name="Chapman S.B."/>
            <person name="Gainer-Dewar J."/>
            <person name="Goldberg J."/>
            <person name="Griggs A."/>
            <person name="Gujja S."/>
            <person name="Hansen M."/>
            <person name="Howarth C."/>
            <person name="Imamovic A."/>
            <person name="Ireland A."/>
            <person name="Larimer J."/>
            <person name="McCowan C."/>
            <person name="Murphy C."/>
            <person name="Pearson M."/>
            <person name="Poon T.W."/>
            <person name="Priest M."/>
            <person name="Roberts A."/>
            <person name="Saif S."/>
            <person name="Shea T."/>
            <person name="Sisk P."/>
            <person name="Sykes S."/>
            <person name="Wortman J."/>
            <person name="Nusbaum C."/>
            <person name="Birren B."/>
        </authorList>
    </citation>
    <scope>NUCLEOTIDE SEQUENCE [LARGE SCALE GENOMIC DNA]</scope>
    <source>
        <strain evidence="5 6">CBS 119918</strain>
    </source>
</reference>
<dbReference type="PANTHER" id="PTHR23023">
    <property type="entry name" value="DIMETHYLANILINE MONOOXYGENASE"/>
    <property type="match status" value="1"/>
</dbReference>
<keyword evidence="2" id="KW-0274">FAD</keyword>
<dbReference type="InterPro" id="IPR050346">
    <property type="entry name" value="FMO-like"/>
</dbReference>
<dbReference type="AlphaFoldDB" id="A0A072PMU3"/>
<gene>
    <name evidence="5" type="ORF">A1O9_07015</name>
</gene>
<accession>A0A072PMU3</accession>
<dbReference type="RefSeq" id="XP_013259415.1">
    <property type="nucleotide sequence ID" value="XM_013403961.1"/>
</dbReference>
<organism evidence="5 6">
    <name type="scientific">Exophiala aquamarina CBS 119918</name>
    <dbReference type="NCBI Taxonomy" id="1182545"/>
    <lineage>
        <taxon>Eukaryota</taxon>
        <taxon>Fungi</taxon>
        <taxon>Dikarya</taxon>
        <taxon>Ascomycota</taxon>
        <taxon>Pezizomycotina</taxon>
        <taxon>Eurotiomycetes</taxon>
        <taxon>Chaetothyriomycetidae</taxon>
        <taxon>Chaetothyriales</taxon>
        <taxon>Herpotrichiellaceae</taxon>
        <taxon>Exophiala</taxon>
    </lineage>
</organism>
<evidence type="ECO:0000256" key="2">
    <source>
        <dbReference type="ARBA" id="ARBA00022827"/>
    </source>
</evidence>
<dbReference type="Gene3D" id="3.50.50.60">
    <property type="entry name" value="FAD/NAD(P)-binding domain"/>
    <property type="match status" value="1"/>
</dbReference>
<dbReference type="HOGENOM" id="CLU_019225_1_0_1"/>
<dbReference type="VEuPathDB" id="FungiDB:A1O9_07015"/>
<keyword evidence="1" id="KW-0285">Flavoprotein</keyword>
<comment type="caution">
    <text evidence="5">The sequence shown here is derived from an EMBL/GenBank/DDBJ whole genome shotgun (WGS) entry which is preliminary data.</text>
</comment>
<dbReference type="GeneID" id="25281929"/>
<dbReference type="Proteomes" id="UP000027920">
    <property type="component" value="Unassembled WGS sequence"/>
</dbReference>
<evidence type="ECO:0000256" key="4">
    <source>
        <dbReference type="SAM" id="MobiDB-lite"/>
    </source>
</evidence>
<evidence type="ECO:0000313" key="6">
    <source>
        <dbReference type="Proteomes" id="UP000027920"/>
    </source>
</evidence>
<feature type="region of interest" description="Disordered" evidence="4">
    <location>
        <begin position="586"/>
        <end position="606"/>
    </location>
</feature>
<evidence type="ECO:0000256" key="3">
    <source>
        <dbReference type="ARBA" id="ARBA00023002"/>
    </source>
</evidence>
<dbReference type="SUPFAM" id="SSF51905">
    <property type="entry name" value="FAD/NAD(P)-binding domain"/>
    <property type="match status" value="3"/>
</dbReference>
<name>A0A072PMU3_9EURO</name>
<dbReference type="GO" id="GO:0016491">
    <property type="term" value="F:oxidoreductase activity"/>
    <property type="evidence" value="ECO:0007669"/>
    <property type="project" value="UniProtKB-KW"/>
</dbReference>
<proteinExistence type="predicted"/>
<dbReference type="InterPro" id="IPR036188">
    <property type="entry name" value="FAD/NAD-bd_sf"/>
</dbReference>
<keyword evidence="3" id="KW-0560">Oxidoreductase</keyword>
<sequence>MYDYLIVGAGPSGLCAARTILQCEPVAKVKILDSNKTVGGVWAEENLYPGLKTNNVRGGIDYSDFPMDDAFGIPEGQHPTGEAVHQYIRAYAERSDLLRLIDFETKVLEISRLGLQKGWTLKVSNGTMGEVQTEKLIIATGATNVPHRPRIQGIETFNGPVIHSGELGKQSESLTKDASVQTIAVLGGGKSAYDAVYLAATAGRKVEWIIRKSGKGPEWIFPSHTYLGPFKALREKLPGRRIVSVFSPTLWKDGMGTLRYFLHFTSLGKKIAQKFWANLHQATLGDCGMLKHEATKVLEPETGPFWYGTASGVLSYEKDIYDFLKSGQVRVHREDISHLSERTIHFIDETTIHADALITATGFSAKPTLQFTPASTHSDLGIPSTSLSPEQHTFWDSLNSRADHTINEHFPRLLIGPHKSPSSNVPLASAHPYSPTLYPELNYTPFRLYRAIAPPGPTRENDHSLVFISMFSNLANTPRCEIQCLWAYAYLNNKLSIDSETVFDEAALTNRYVRHRAPYGHGRFFPDLVFDQLPYFDTLLQDLGLRYWRKGWLGAELFSAYTARDYRGITGEWLARNRDLTAKEASDEAAVEARNGETRPLLAADK</sequence>
<dbReference type="Pfam" id="PF13738">
    <property type="entry name" value="Pyr_redox_3"/>
    <property type="match status" value="1"/>
</dbReference>
<evidence type="ECO:0008006" key="7">
    <source>
        <dbReference type="Google" id="ProtNLM"/>
    </source>
</evidence>
<keyword evidence="6" id="KW-1185">Reference proteome</keyword>
<dbReference type="OrthoDB" id="2915840at2759"/>
<protein>
    <recommendedName>
        <fullName evidence="7">FAD/NAD(P)-binding domain-containing protein</fullName>
    </recommendedName>
</protein>
<evidence type="ECO:0000313" key="5">
    <source>
        <dbReference type="EMBL" id="KEF56825.1"/>
    </source>
</evidence>
<evidence type="ECO:0000256" key="1">
    <source>
        <dbReference type="ARBA" id="ARBA00022630"/>
    </source>
</evidence>
<dbReference type="EMBL" id="AMGV01000005">
    <property type="protein sequence ID" value="KEF56825.1"/>
    <property type="molecule type" value="Genomic_DNA"/>
</dbReference>